<accession>A0AAD2DRH5</accession>
<dbReference type="Proteomes" id="UP000834106">
    <property type="component" value="Chromosome 5"/>
</dbReference>
<organism evidence="2 3">
    <name type="scientific">Fraxinus pennsylvanica</name>
    <dbReference type="NCBI Taxonomy" id="56036"/>
    <lineage>
        <taxon>Eukaryota</taxon>
        <taxon>Viridiplantae</taxon>
        <taxon>Streptophyta</taxon>
        <taxon>Embryophyta</taxon>
        <taxon>Tracheophyta</taxon>
        <taxon>Spermatophyta</taxon>
        <taxon>Magnoliopsida</taxon>
        <taxon>eudicotyledons</taxon>
        <taxon>Gunneridae</taxon>
        <taxon>Pentapetalae</taxon>
        <taxon>asterids</taxon>
        <taxon>lamiids</taxon>
        <taxon>Lamiales</taxon>
        <taxon>Oleaceae</taxon>
        <taxon>Oleeae</taxon>
        <taxon>Fraxinus</taxon>
    </lineage>
</organism>
<name>A0AAD2DRH5_9LAMI</name>
<evidence type="ECO:0000313" key="2">
    <source>
        <dbReference type="EMBL" id="CAI9761863.1"/>
    </source>
</evidence>
<sequence>MEEVQTPATADAPPQISSKNTEDLLLPPSPPPLAQTPPIAAAQTSETGEVILKNEETKRSENDRKYVWAGNYRPFYLQDFLCNRRIALWLQDVDITTNNSLSQSLNHRSFTNSKLSNEDRVILSPRKNPNNSSDFFISANYGVKFSSLLNKFTPIGLKSLERRIPRSTLHLPWHK</sequence>
<evidence type="ECO:0000313" key="3">
    <source>
        <dbReference type="Proteomes" id="UP000834106"/>
    </source>
</evidence>
<reference evidence="2" key="1">
    <citation type="submission" date="2023-05" db="EMBL/GenBank/DDBJ databases">
        <authorList>
            <person name="Huff M."/>
        </authorList>
    </citation>
    <scope>NUCLEOTIDE SEQUENCE</scope>
</reference>
<dbReference type="EMBL" id="OU503040">
    <property type="protein sequence ID" value="CAI9761863.1"/>
    <property type="molecule type" value="Genomic_DNA"/>
</dbReference>
<keyword evidence="3" id="KW-1185">Reference proteome</keyword>
<proteinExistence type="predicted"/>
<feature type="region of interest" description="Disordered" evidence="1">
    <location>
        <begin position="1"/>
        <end position="56"/>
    </location>
</feature>
<evidence type="ECO:0000256" key="1">
    <source>
        <dbReference type="SAM" id="MobiDB-lite"/>
    </source>
</evidence>
<feature type="compositionally biased region" description="Low complexity" evidence="1">
    <location>
        <begin position="36"/>
        <end position="45"/>
    </location>
</feature>
<dbReference type="AlphaFoldDB" id="A0AAD2DRH5"/>
<gene>
    <name evidence="2" type="ORF">FPE_LOCUS9293</name>
</gene>
<protein>
    <submittedName>
        <fullName evidence="2">Uncharacterized protein</fullName>
    </submittedName>
</protein>